<keyword evidence="10" id="KW-0143">Chaperone</keyword>
<evidence type="ECO:0000256" key="8">
    <source>
        <dbReference type="ARBA" id="ARBA00023136"/>
    </source>
</evidence>
<evidence type="ECO:0000256" key="1">
    <source>
        <dbReference type="ARBA" id="ARBA00004459"/>
    </source>
</evidence>
<keyword evidence="9" id="KW-0564">Palmitate</keyword>
<dbReference type="Gene3D" id="2.50.20.10">
    <property type="entry name" value="Lipoprotein localisation LolA/LolB/LppX"/>
    <property type="match status" value="1"/>
</dbReference>
<evidence type="ECO:0000256" key="11">
    <source>
        <dbReference type="ARBA" id="ARBA00023237"/>
    </source>
</evidence>
<keyword evidence="15" id="KW-1185">Reference proteome</keyword>
<feature type="signal peptide" evidence="13">
    <location>
        <begin position="1"/>
        <end position="23"/>
    </location>
</feature>
<accession>A0ABX2G061</accession>
<keyword evidence="12 14" id="KW-0449">Lipoprotein</keyword>
<evidence type="ECO:0000313" key="15">
    <source>
        <dbReference type="Proteomes" id="UP001516061"/>
    </source>
</evidence>
<keyword evidence="11" id="KW-0998">Cell outer membrane</keyword>
<comment type="subunit">
    <text evidence="3">Monomer.</text>
</comment>
<comment type="caution">
    <text evidence="14">The sequence shown here is derived from an EMBL/GenBank/DDBJ whole genome shotgun (WGS) entry which is preliminary data.</text>
</comment>
<keyword evidence="8" id="KW-0472">Membrane</keyword>
<evidence type="ECO:0000256" key="2">
    <source>
        <dbReference type="ARBA" id="ARBA00009696"/>
    </source>
</evidence>
<evidence type="ECO:0000256" key="7">
    <source>
        <dbReference type="ARBA" id="ARBA00022927"/>
    </source>
</evidence>
<dbReference type="InterPro" id="IPR004565">
    <property type="entry name" value="OM_lipoprot_LolB"/>
</dbReference>
<dbReference type="SUPFAM" id="SSF89392">
    <property type="entry name" value="Prokaryotic lipoproteins and lipoprotein localization factors"/>
    <property type="match status" value="1"/>
</dbReference>
<protein>
    <recommendedName>
        <fullName evidence="4">Outer-membrane lipoprotein LolB</fullName>
    </recommendedName>
</protein>
<evidence type="ECO:0000256" key="9">
    <source>
        <dbReference type="ARBA" id="ARBA00023139"/>
    </source>
</evidence>
<evidence type="ECO:0000256" key="12">
    <source>
        <dbReference type="ARBA" id="ARBA00023288"/>
    </source>
</evidence>
<dbReference type="InterPro" id="IPR029046">
    <property type="entry name" value="LolA/LolB/LppX"/>
</dbReference>
<keyword evidence="6 13" id="KW-0732">Signal</keyword>
<evidence type="ECO:0000256" key="10">
    <source>
        <dbReference type="ARBA" id="ARBA00023186"/>
    </source>
</evidence>
<reference evidence="14 15" key="1">
    <citation type="submission" date="2020-05" db="EMBL/GenBank/DDBJ databases">
        <title>Genomic Encyclopedia of Type Strains, Phase IV (KMG-V): Genome sequencing to study the core and pangenomes of soil and plant-associated prokaryotes.</title>
        <authorList>
            <person name="Whitman W."/>
        </authorList>
    </citation>
    <scope>NUCLEOTIDE SEQUENCE [LARGE SCALE GENOMIC DNA]</scope>
    <source>
        <strain evidence="14 15">C29</strain>
    </source>
</reference>
<evidence type="ECO:0000256" key="3">
    <source>
        <dbReference type="ARBA" id="ARBA00011245"/>
    </source>
</evidence>
<feature type="chain" id="PRO_5045736116" description="Outer-membrane lipoprotein LolB" evidence="13">
    <location>
        <begin position="24"/>
        <end position="187"/>
    </location>
</feature>
<proteinExistence type="inferred from homology"/>
<keyword evidence="7" id="KW-0653">Protein transport</keyword>
<evidence type="ECO:0000313" key="14">
    <source>
        <dbReference type="EMBL" id="NRT55683.1"/>
    </source>
</evidence>
<dbReference type="EMBL" id="JABSNM010000005">
    <property type="protein sequence ID" value="NRT55683.1"/>
    <property type="molecule type" value="Genomic_DNA"/>
</dbReference>
<organism evidence="14 15">
    <name type="scientific">Sphaerotilus uruguayifluvii</name>
    <dbReference type="NCBI Taxonomy" id="2735897"/>
    <lineage>
        <taxon>Bacteria</taxon>
        <taxon>Pseudomonadati</taxon>
        <taxon>Pseudomonadota</taxon>
        <taxon>Betaproteobacteria</taxon>
        <taxon>Burkholderiales</taxon>
        <taxon>Sphaerotilaceae</taxon>
        <taxon>Sphaerotilus</taxon>
    </lineage>
</organism>
<dbReference type="RefSeq" id="WP_173804657.1">
    <property type="nucleotide sequence ID" value="NZ_JABSNM010000005.1"/>
</dbReference>
<dbReference type="Proteomes" id="UP001516061">
    <property type="component" value="Unassembled WGS sequence"/>
</dbReference>
<sequence length="187" mass="19415">MRPVRAALAAPLLGLALLLGGCAALTPPDTGRPGAAATALRSGRLAVQVSGDASRSFSSGFELEGDAQAGRLTLISPIGLPLGRAQWRPGEVLLDSAGTTQRFGDLDTMMEALVGDALPLAALFDWIDGRPWSGASSRPLSEADGAPGFRQLGWSVRTGRLPEGLLLAERRLPAPTVTVRLRLDGPS</sequence>
<evidence type="ECO:0000256" key="6">
    <source>
        <dbReference type="ARBA" id="ARBA00022729"/>
    </source>
</evidence>
<comment type="subcellular location">
    <subcellularLocation>
        <location evidence="1">Cell outer membrane</location>
        <topology evidence="1">Lipid-anchor</topology>
    </subcellularLocation>
</comment>
<evidence type="ECO:0000256" key="13">
    <source>
        <dbReference type="SAM" id="SignalP"/>
    </source>
</evidence>
<comment type="similarity">
    <text evidence="2">Belongs to the LolB family.</text>
</comment>
<evidence type="ECO:0000256" key="4">
    <source>
        <dbReference type="ARBA" id="ARBA00016202"/>
    </source>
</evidence>
<evidence type="ECO:0000256" key="5">
    <source>
        <dbReference type="ARBA" id="ARBA00022448"/>
    </source>
</evidence>
<keyword evidence="5" id="KW-0813">Transport</keyword>
<name>A0ABX2G061_9BURK</name>
<gene>
    <name evidence="14" type="ORF">HNQ01_001413</name>
</gene>
<dbReference type="Pfam" id="PF03550">
    <property type="entry name" value="LolB"/>
    <property type="match status" value="1"/>
</dbReference>
<dbReference type="PROSITE" id="PS51257">
    <property type="entry name" value="PROKAR_LIPOPROTEIN"/>
    <property type="match status" value="1"/>
</dbReference>